<evidence type="ECO:0000256" key="6">
    <source>
        <dbReference type="ARBA" id="ARBA00022984"/>
    </source>
</evidence>
<feature type="transmembrane region" description="Helical" evidence="17">
    <location>
        <begin position="274"/>
        <end position="300"/>
    </location>
</feature>
<keyword evidence="8 17" id="KW-0472">Membrane</keyword>
<accession>A0A0Q3WZ51</accession>
<dbReference type="GO" id="GO:0009252">
    <property type="term" value="P:peptidoglycan biosynthetic process"/>
    <property type="evidence" value="ECO:0007669"/>
    <property type="project" value="UniProtKB-KW"/>
</dbReference>
<evidence type="ECO:0000256" key="14">
    <source>
        <dbReference type="ARBA" id="ARBA00044770"/>
    </source>
</evidence>
<evidence type="ECO:0000256" key="1">
    <source>
        <dbReference type="ARBA" id="ARBA00004141"/>
    </source>
</evidence>
<evidence type="ECO:0000313" key="18">
    <source>
        <dbReference type="EMBL" id="KQL54762.1"/>
    </source>
</evidence>
<dbReference type="InterPro" id="IPR001182">
    <property type="entry name" value="FtsW/RodA"/>
</dbReference>
<evidence type="ECO:0000313" key="19">
    <source>
        <dbReference type="Proteomes" id="UP000051888"/>
    </source>
</evidence>
<dbReference type="GO" id="GO:0008360">
    <property type="term" value="P:regulation of cell shape"/>
    <property type="evidence" value="ECO:0007669"/>
    <property type="project" value="UniProtKB-KW"/>
</dbReference>
<dbReference type="PATRIC" id="fig|157838.3.peg.3415"/>
<evidence type="ECO:0000256" key="8">
    <source>
        <dbReference type="ARBA" id="ARBA00023136"/>
    </source>
</evidence>
<keyword evidence="18" id="KW-0131">Cell cycle</keyword>
<keyword evidence="3" id="KW-0808">Transferase</keyword>
<evidence type="ECO:0000256" key="7">
    <source>
        <dbReference type="ARBA" id="ARBA00022989"/>
    </source>
</evidence>
<dbReference type="STRING" id="157838.AN964_15440"/>
<feature type="transmembrane region" description="Helical" evidence="17">
    <location>
        <begin position="51"/>
        <end position="69"/>
    </location>
</feature>
<feature type="transmembrane region" description="Helical" evidence="17">
    <location>
        <begin position="167"/>
        <end position="185"/>
    </location>
</feature>
<evidence type="ECO:0000256" key="4">
    <source>
        <dbReference type="ARBA" id="ARBA00022692"/>
    </source>
</evidence>
<evidence type="ECO:0000256" key="11">
    <source>
        <dbReference type="ARBA" id="ARBA00038053"/>
    </source>
</evidence>
<comment type="caution">
    <text evidence="18">The sequence shown here is derived from an EMBL/GenBank/DDBJ whole genome shotgun (WGS) entry which is preliminary data.</text>
</comment>
<reference evidence="18 19" key="1">
    <citation type="submission" date="2015-09" db="EMBL/GenBank/DDBJ databases">
        <title>Genome sequencing project for genomic taxonomy and phylogenomics of Bacillus-like bacteria.</title>
        <authorList>
            <person name="Liu B."/>
            <person name="Wang J."/>
            <person name="Zhu Y."/>
            <person name="Liu G."/>
            <person name="Chen Q."/>
            <person name="Chen Z."/>
            <person name="Lan J."/>
            <person name="Che J."/>
            <person name="Ge C."/>
            <person name="Shi H."/>
            <person name="Pan Z."/>
            <person name="Liu X."/>
        </authorList>
    </citation>
    <scope>NUCLEOTIDE SEQUENCE [LARGE SCALE GENOMIC DNA]</scope>
    <source>
        <strain evidence="18 19">LMG 18435</strain>
    </source>
</reference>
<evidence type="ECO:0000256" key="10">
    <source>
        <dbReference type="ARBA" id="ARBA00033270"/>
    </source>
</evidence>
<dbReference type="EC" id="2.4.99.28" evidence="14"/>
<comment type="similarity">
    <text evidence="11">Belongs to the SEDS family. FtsW subfamily.</text>
</comment>
<dbReference type="PROSITE" id="PS00428">
    <property type="entry name" value="FTSW_RODA_SPOVE"/>
    <property type="match status" value="1"/>
</dbReference>
<dbReference type="GO" id="GO:0015648">
    <property type="term" value="F:lipid-linked peptidoglycan transporter activity"/>
    <property type="evidence" value="ECO:0007669"/>
    <property type="project" value="TreeGrafter"/>
</dbReference>
<keyword evidence="5" id="KW-0133">Cell shape</keyword>
<feature type="transmembrane region" description="Helical" evidence="17">
    <location>
        <begin position="81"/>
        <end position="100"/>
    </location>
</feature>
<organism evidence="18 19">
    <name type="scientific">Heyndrickxia shackletonii</name>
    <dbReference type="NCBI Taxonomy" id="157838"/>
    <lineage>
        <taxon>Bacteria</taxon>
        <taxon>Bacillati</taxon>
        <taxon>Bacillota</taxon>
        <taxon>Bacilli</taxon>
        <taxon>Bacillales</taxon>
        <taxon>Bacillaceae</taxon>
        <taxon>Heyndrickxia</taxon>
    </lineage>
</organism>
<proteinExistence type="inferred from homology"/>
<evidence type="ECO:0000256" key="9">
    <source>
        <dbReference type="ARBA" id="ARBA00032370"/>
    </source>
</evidence>
<dbReference type="AlphaFoldDB" id="A0A0Q3WZ51"/>
<keyword evidence="6" id="KW-0573">Peptidoglycan synthesis</keyword>
<comment type="subcellular location">
    <subcellularLocation>
        <location evidence="1">Membrane</location>
        <topology evidence="1">Multi-pass membrane protein</topology>
    </subcellularLocation>
</comment>
<dbReference type="GO" id="GO:0005886">
    <property type="term" value="C:plasma membrane"/>
    <property type="evidence" value="ECO:0007669"/>
    <property type="project" value="TreeGrafter"/>
</dbReference>
<keyword evidence="19" id="KW-1185">Reference proteome</keyword>
<keyword evidence="4 17" id="KW-0812">Transmembrane</keyword>
<dbReference type="InterPro" id="IPR018365">
    <property type="entry name" value="Cell_cycle_FtsW-rel_CS"/>
</dbReference>
<comment type="function">
    <text evidence="16">Peptidoglycan polymerase that is essential for cell division.</text>
</comment>
<evidence type="ECO:0000256" key="15">
    <source>
        <dbReference type="ARBA" id="ARBA00049902"/>
    </source>
</evidence>
<evidence type="ECO:0000256" key="17">
    <source>
        <dbReference type="SAM" id="Phobius"/>
    </source>
</evidence>
<dbReference type="OrthoDB" id="9768187at2"/>
<dbReference type="RefSeq" id="WP_055740544.1">
    <property type="nucleotide sequence ID" value="NZ_JAAIWL010000003.1"/>
</dbReference>
<feature type="transmembrane region" description="Helical" evidence="17">
    <location>
        <begin position="12"/>
        <end position="31"/>
    </location>
</feature>
<dbReference type="Proteomes" id="UP000051888">
    <property type="component" value="Unassembled WGS sequence"/>
</dbReference>
<feature type="transmembrane region" description="Helical" evidence="17">
    <location>
        <begin position="349"/>
        <end position="374"/>
    </location>
</feature>
<keyword evidence="7 17" id="KW-1133">Transmembrane helix</keyword>
<evidence type="ECO:0000256" key="16">
    <source>
        <dbReference type="ARBA" id="ARBA00049966"/>
    </source>
</evidence>
<feature type="transmembrane region" description="Helical" evidence="17">
    <location>
        <begin position="192"/>
        <end position="209"/>
    </location>
</feature>
<evidence type="ECO:0000256" key="13">
    <source>
        <dbReference type="ARBA" id="ARBA00041418"/>
    </source>
</evidence>
<sequence>MFKKILKSFDYSIITVYILLCLFGLVMVYSASMVTAIRLGQSSDYFYLKQLKNMILSLFAFGLTAFLPYKIYQSNRFLGGIMLASILSLLAIFVFGHIVNNANSWLVLGSSNIQPSEFVKLSVIIYLSAVYSKKQTYIDHFNKGVVPPLAFLIFVCFLIVIQPDTGTAGIIFLIGMTIIMCSGMKFKTLMKLFGVGLVILAILSPVVLIEKDKIFTPTKMGRITGFMDPFELSQKEGHQLVNSYFAIGSGGLKGLGLGQSIEKLGYLPEPQTDFIIAVIAEELGIFGVAFVIIGLAYLVLRGIYIGLKCRDTFGSLLCIGISSMIAIQTFINLGGAVGLIPITGVPLPFISYGGSSLLLLSLSIGILVNVSMFIKYEEKYKKKKDQPAASKPIKYKYNTFKVHQ</sequence>
<gene>
    <name evidence="18" type="ORF">AN964_15440</name>
</gene>
<dbReference type="Pfam" id="PF01098">
    <property type="entry name" value="FTSW_RODA_SPOVE"/>
    <property type="match status" value="1"/>
</dbReference>
<feature type="transmembrane region" description="Helical" evidence="17">
    <location>
        <begin position="144"/>
        <end position="161"/>
    </location>
</feature>
<evidence type="ECO:0000256" key="3">
    <source>
        <dbReference type="ARBA" id="ARBA00022679"/>
    </source>
</evidence>
<keyword evidence="2" id="KW-0328">Glycosyltransferase</keyword>
<evidence type="ECO:0000256" key="5">
    <source>
        <dbReference type="ARBA" id="ARBA00022960"/>
    </source>
</evidence>
<dbReference type="PANTHER" id="PTHR30474">
    <property type="entry name" value="CELL CYCLE PROTEIN"/>
    <property type="match status" value="1"/>
</dbReference>
<protein>
    <recommendedName>
        <fullName evidence="12">Probable peptidoglycan glycosyltransferase FtsW</fullName>
        <ecNumber evidence="14">2.4.99.28</ecNumber>
    </recommendedName>
    <alternativeName>
        <fullName evidence="13">Cell division protein FtsW</fullName>
    </alternativeName>
    <alternativeName>
        <fullName evidence="10">Cell wall polymerase</fullName>
    </alternativeName>
    <alternativeName>
        <fullName evidence="9">Peptidoglycan polymerase</fullName>
    </alternativeName>
</protein>
<comment type="catalytic activity">
    <reaction evidence="15">
        <text>[GlcNAc-(1-&gt;4)-Mur2Ac(oyl-L-Ala-gamma-D-Glu-L-Lys-D-Ala-D-Ala)](n)-di-trans,octa-cis-undecaprenyl diphosphate + beta-D-GlcNAc-(1-&gt;4)-Mur2Ac(oyl-L-Ala-gamma-D-Glu-L-Lys-D-Ala-D-Ala)-di-trans,octa-cis-undecaprenyl diphosphate = [GlcNAc-(1-&gt;4)-Mur2Ac(oyl-L-Ala-gamma-D-Glu-L-Lys-D-Ala-D-Ala)](n+1)-di-trans,octa-cis-undecaprenyl diphosphate + di-trans,octa-cis-undecaprenyl diphosphate + H(+)</text>
        <dbReference type="Rhea" id="RHEA:23708"/>
        <dbReference type="Rhea" id="RHEA-COMP:9602"/>
        <dbReference type="Rhea" id="RHEA-COMP:9603"/>
        <dbReference type="ChEBI" id="CHEBI:15378"/>
        <dbReference type="ChEBI" id="CHEBI:58405"/>
        <dbReference type="ChEBI" id="CHEBI:60033"/>
        <dbReference type="ChEBI" id="CHEBI:78435"/>
        <dbReference type="EC" id="2.4.99.28"/>
    </reaction>
</comment>
<name>A0A0Q3WZ51_9BACI</name>
<evidence type="ECO:0000256" key="12">
    <source>
        <dbReference type="ARBA" id="ARBA00041185"/>
    </source>
</evidence>
<feature type="transmembrane region" description="Helical" evidence="17">
    <location>
        <begin position="312"/>
        <end position="337"/>
    </location>
</feature>
<feature type="transmembrane region" description="Helical" evidence="17">
    <location>
        <begin position="112"/>
        <end position="132"/>
    </location>
</feature>
<dbReference type="GO" id="GO:0032153">
    <property type="term" value="C:cell division site"/>
    <property type="evidence" value="ECO:0007669"/>
    <property type="project" value="TreeGrafter"/>
</dbReference>
<evidence type="ECO:0000256" key="2">
    <source>
        <dbReference type="ARBA" id="ARBA00022676"/>
    </source>
</evidence>
<dbReference type="GO" id="GO:0051301">
    <property type="term" value="P:cell division"/>
    <property type="evidence" value="ECO:0007669"/>
    <property type="project" value="UniProtKB-KW"/>
</dbReference>
<dbReference type="EMBL" id="LJJC01000004">
    <property type="protein sequence ID" value="KQL54762.1"/>
    <property type="molecule type" value="Genomic_DNA"/>
</dbReference>
<keyword evidence="18" id="KW-0132">Cell division</keyword>
<dbReference type="GO" id="GO:0008955">
    <property type="term" value="F:peptidoglycan glycosyltransferase activity"/>
    <property type="evidence" value="ECO:0007669"/>
    <property type="project" value="UniProtKB-EC"/>
</dbReference>
<dbReference type="PANTHER" id="PTHR30474:SF2">
    <property type="entry name" value="PEPTIDOGLYCAN GLYCOSYLTRANSFERASE FTSW-RELATED"/>
    <property type="match status" value="1"/>
</dbReference>